<dbReference type="InterPro" id="IPR050281">
    <property type="entry name" value="Flavin_monoamine_oxidase"/>
</dbReference>
<dbReference type="EMBL" id="JAPQKO010000008">
    <property type="protein sequence ID" value="KAJ5151919.1"/>
    <property type="molecule type" value="Genomic_DNA"/>
</dbReference>
<sequence>MIDRRYVVLCLVLLCFGVAESGRGGSTQIHIHEPLGVTRDSVHNIHVDYVDQAFEGPLRLVYGDCHIHSPEQAHHELGSVFVERNDKPERFVWVVPSSAPDANCLHAFSSSTLVGRSAPVKISSSIRRRESLADVADVNGAWFDGVAYMKSKNHSAAFVSGAKNASIAIVGGGISGLMTSLLLNSVGMHNWHIYESSGRLGGRIRTRYLNKTRPDQYQYQEMGPMRLPFSVQYADTNETLNFQDHRTVFQLAKVLNKMNADRPDLHVSFIPWVQHSPNVPVDSGGIRMPNGQIPSAAQFTHNVSAAVEAASPDKEAVTSAKTSYDEFSSTFKDREHVRGIATNMYKVHKEAIEKDILHWSEIEYLRYAVGSSANVSDYVAGTSLNLPVWTEIYENAYFGATTWRTVDKGFDSFPRAFHPHVAHKTTLNRSIEGLAYNETSGRIGVSWRSDPFQRGGQIKEHDYAVVAAPFTKVRLWDLPPYSSLLSRAISRLNYEPACKVALHYRSRFWEHGPDPILGGCGKVDVPGVGDVCYPSYKINSTGPGVILASFVSHSMARSLAALSDEEHAALAQRAMIAVHGDIAADQFTGLFERHCWESDPHQVGAFADPVVGQQELYIPAYYQTEFRTVFVGDHTGFIQGWISSALDSAVRGTVQVLLDLGLVDEAKSLVRTWMGRWIKL</sequence>
<evidence type="ECO:0000313" key="3">
    <source>
        <dbReference type="EMBL" id="KAJ5151919.1"/>
    </source>
</evidence>
<dbReference type="PANTHER" id="PTHR10742:SF382">
    <property type="entry name" value="AMINE OXIDASE DOMAIN-CONTAINING PROTEIN"/>
    <property type="match status" value="1"/>
</dbReference>
<keyword evidence="1" id="KW-0732">Signal</keyword>
<organism evidence="3 4">
    <name type="scientific">Penicillium capsulatum</name>
    <dbReference type="NCBI Taxonomy" id="69766"/>
    <lineage>
        <taxon>Eukaryota</taxon>
        <taxon>Fungi</taxon>
        <taxon>Dikarya</taxon>
        <taxon>Ascomycota</taxon>
        <taxon>Pezizomycotina</taxon>
        <taxon>Eurotiomycetes</taxon>
        <taxon>Eurotiomycetidae</taxon>
        <taxon>Eurotiales</taxon>
        <taxon>Aspergillaceae</taxon>
        <taxon>Penicillium</taxon>
    </lineage>
</organism>
<reference evidence="3" key="2">
    <citation type="journal article" date="2023" name="IMA Fungus">
        <title>Comparative genomic study of the Penicillium genus elucidates a diverse pangenome and 15 lateral gene transfer events.</title>
        <authorList>
            <person name="Petersen C."/>
            <person name="Sorensen T."/>
            <person name="Nielsen M.R."/>
            <person name="Sondergaard T.E."/>
            <person name="Sorensen J.L."/>
            <person name="Fitzpatrick D.A."/>
            <person name="Frisvad J.C."/>
            <person name="Nielsen K.L."/>
        </authorList>
    </citation>
    <scope>NUCLEOTIDE SEQUENCE</scope>
    <source>
        <strain evidence="3">IBT 21917</strain>
    </source>
</reference>
<dbReference type="InterPro" id="IPR036188">
    <property type="entry name" value="FAD/NAD-bd_sf"/>
</dbReference>
<dbReference type="PANTHER" id="PTHR10742">
    <property type="entry name" value="FLAVIN MONOAMINE OXIDASE"/>
    <property type="match status" value="1"/>
</dbReference>
<dbReference type="Gene3D" id="1.20.1440.240">
    <property type="match status" value="1"/>
</dbReference>
<dbReference type="Gene3D" id="3.90.660.10">
    <property type="match status" value="1"/>
</dbReference>
<gene>
    <name evidence="3" type="ORF">N7492_010214</name>
</gene>
<reference evidence="3" key="1">
    <citation type="submission" date="2022-11" db="EMBL/GenBank/DDBJ databases">
        <authorList>
            <person name="Petersen C."/>
        </authorList>
    </citation>
    <scope>NUCLEOTIDE SEQUENCE</scope>
    <source>
        <strain evidence="3">IBT 21917</strain>
    </source>
</reference>
<dbReference type="Proteomes" id="UP001146351">
    <property type="component" value="Unassembled WGS sequence"/>
</dbReference>
<feature type="chain" id="PRO_5040863568" evidence="1">
    <location>
        <begin position="22"/>
        <end position="680"/>
    </location>
</feature>
<protein>
    <submittedName>
        <fullName evidence="3">Amine oxidase</fullName>
    </submittedName>
</protein>
<dbReference type="SUPFAM" id="SSF51905">
    <property type="entry name" value="FAD/NAD(P)-binding domain"/>
    <property type="match status" value="1"/>
</dbReference>
<dbReference type="AlphaFoldDB" id="A0A9W9HQS1"/>
<dbReference type="GO" id="GO:0009063">
    <property type="term" value="P:amino acid catabolic process"/>
    <property type="evidence" value="ECO:0007669"/>
    <property type="project" value="TreeGrafter"/>
</dbReference>
<name>A0A9W9HQS1_9EURO</name>
<dbReference type="Gene3D" id="3.50.50.60">
    <property type="entry name" value="FAD/NAD(P)-binding domain"/>
    <property type="match status" value="1"/>
</dbReference>
<dbReference type="Pfam" id="PF01593">
    <property type="entry name" value="Amino_oxidase"/>
    <property type="match status" value="1"/>
</dbReference>
<accession>A0A9W9HQS1</accession>
<feature type="domain" description="Amine oxidase" evidence="2">
    <location>
        <begin position="174"/>
        <end position="656"/>
    </location>
</feature>
<proteinExistence type="predicted"/>
<dbReference type="InterPro" id="IPR002937">
    <property type="entry name" value="Amino_oxidase"/>
</dbReference>
<evidence type="ECO:0000259" key="2">
    <source>
        <dbReference type="Pfam" id="PF01593"/>
    </source>
</evidence>
<evidence type="ECO:0000256" key="1">
    <source>
        <dbReference type="SAM" id="SignalP"/>
    </source>
</evidence>
<dbReference type="SUPFAM" id="SSF54373">
    <property type="entry name" value="FAD-linked reductases, C-terminal domain"/>
    <property type="match status" value="1"/>
</dbReference>
<comment type="caution">
    <text evidence="3">The sequence shown here is derived from an EMBL/GenBank/DDBJ whole genome shotgun (WGS) entry which is preliminary data.</text>
</comment>
<dbReference type="OrthoDB" id="7777654at2759"/>
<keyword evidence="4" id="KW-1185">Reference proteome</keyword>
<evidence type="ECO:0000313" key="4">
    <source>
        <dbReference type="Proteomes" id="UP001146351"/>
    </source>
</evidence>
<feature type="signal peptide" evidence="1">
    <location>
        <begin position="1"/>
        <end position="21"/>
    </location>
</feature>
<dbReference type="GO" id="GO:0001716">
    <property type="term" value="F:L-amino-acid oxidase activity"/>
    <property type="evidence" value="ECO:0007669"/>
    <property type="project" value="TreeGrafter"/>
</dbReference>